<evidence type="ECO:0008006" key="4">
    <source>
        <dbReference type="Google" id="ProtNLM"/>
    </source>
</evidence>
<dbReference type="Proteomes" id="UP000231480">
    <property type="component" value="Unassembled WGS sequence"/>
</dbReference>
<dbReference type="Gene3D" id="3.30.70.60">
    <property type="match status" value="1"/>
</dbReference>
<dbReference type="AlphaFoldDB" id="A0A2G9YCU2"/>
<accession>A0A2G9YCU2</accession>
<keyword evidence="1" id="KW-0812">Transmembrane</keyword>
<dbReference type="InterPro" id="IPR014717">
    <property type="entry name" value="Transl_elong_EF1B/ribsomal_bS6"/>
</dbReference>
<feature type="transmembrane region" description="Helical" evidence="1">
    <location>
        <begin position="7"/>
        <end position="26"/>
    </location>
</feature>
<name>A0A2G9YCU2_9BACT</name>
<reference evidence="2 3" key="1">
    <citation type="submission" date="2017-09" db="EMBL/GenBank/DDBJ databases">
        <title>Depth-based differentiation of microbial function through sediment-hosted aquifers and enrichment of novel symbionts in the deep terrestrial subsurface.</title>
        <authorList>
            <person name="Probst A.J."/>
            <person name="Ladd B."/>
            <person name="Jarett J.K."/>
            <person name="Geller-Mcgrath D.E."/>
            <person name="Sieber C.M."/>
            <person name="Emerson J.B."/>
            <person name="Anantharaman K."/>
            <person name="Thomas B.C."/>
            <person name="Malmstrom R."/>
            <person name="Stieglmeier M."/>
            <person name="Klingl A."/>
            <person name="Woyke T."/>
            <person name="Ryan C.M."/>
            <person name="Banfield J.F."/>
        </authorList>
    </citation>
    <scope>NUCLEOTIDE SEQUENCE [LARGE SCALE GENOMIC DNA]</scope>
    <source>
        <strain evidence="2">CG23_combo_of_CG06-09_8_20_14_all_37_13</strain>
    </source>
</reference>
<evidence type="ECO:0000313" key="2">
    <source>
        <dbReference type="EMBL" id="PIP17040.1"/>
    </source>
</evidence>
<evidence type="ECO:0000313" key="3">
    <source>
        <dbReference type="Proteomes" id="UP000231480"/>
    </source>
</evidence>
<gene>
    <name evidence="2" type="ORF">COX44_02125</name>
</gene>
<protein>
    <recommendedName>
        <fullName evidence="4">Pilus assembly protein PilO</fullName>
    </recommendedName>
</protein>
<sequence>MKIKQKIHLTIFIIVIVIFSLGWFGFRPLLNQVRQISKVVEQQQVIIKNPNLQKQYQAQITQLKTEYQAIEPKLPLLRQSLLEREKAVEFIKILEQAARINTLEQEIQALPEEKDGLNFRLSLRGTFPNFLRFLEFIENSQYLLQVSNIKIKSLRDKEKQLTDQSQSNVEIKVYITQ</sequence>
<keyword evidence="1" id="KW-1133">Transmembrane helix</keyword>
<organism evidence="2 3">
    <name type="scientific">Candidatus Portnoybacteria bacterium CG23_combo_of_CG06-09_8_20_14_all_37_13</name>
    <dbReference type="NCBI Taxonomy" id="1974819"/>
    <lineage>
        <taxon>Bacteria</taxon>
        <taxon>Candidatus Portnoyibacteriota</taxon>
    </lineage>
</organism>
<dbReference type="EMBL" id="PCRH01000046">
    <property type="protein sequence ID" value="PIP17040.1"/>
    <property type="molecule type" value="Genomic_DNA"/>
</dbReference>
<evidence type="ECO:0000256" key="1">
    <source>
        <dbReference type="SAM" id="Phobius"/>
    </source>
</evidence>
<proteinExistence type="predicted"/>
<comment type="caution">
    <text evidence="2">The sequence shown here is derived from an EMBL/GenBank/DDBJ whole genome shotgun (WGS) entry which is preliminary data.</text>
</comment>
<keyword evidence="1" id="KW-0472">Membrane</keyword>